<dbReference type="SMART" id="SM00663">
    <property type="entry name" value="RPOLA_N"/>
    <property type="match status" value="1"/>
</dbReference>
<dbReference type="Proteomes" id="UP001054945">
    <property type="component" value="Unassembled WGS sequence"/>
</dbReference>
<keyword evidence="8" id="KW-1185">Reference proteome</keyword>
<dbReference type="PANTHER" id="PTHR19376">
    <property type="entry name" value="DNA-DIRECTED RNA POLYMERASE"/>
    <property type="match status" value="1"/>
</dbReference>
<keyword evidence="5" id="KW-0804">Transcription</keyword>
<dbReference type="InterPro" id="IPR006592">
    <property type="entry name" value="RNA_pol_N"/>
</dbReference>
<dbReference type="Gene3D" id="2.40.40.20">
    <property type="match status" value="1"/>
</dbReference>
<comment type="caution">
    <text evidence="7">The sequence shown here is derived from an EMBL/GenBank/DDBJ whole genome shotgun (WGS) entry which is preliminary data.</text>
</comment>
<evidence type="ECO:0000256" key="2">
    <source>
        <dbReference type="ARBA" id="ARBA00022478"/>
    </source>
</evidence>
<feature type="non-terminal residue" evidence="7">
    <location>
        <position position="490"/>
    </location>
</feature>
<dbReference type="GO" id="GO:0003899">
    <property type="term" value="F:DNA-directed RNA polymerase activity"/>
    <property type="evidence" value="ECO:0007669"/>
    <property type="project" value="UniProtKB-EC"/>
</dbReference>
<dbReference type="EMBL" id="BPLR01017180">
    <property type="protein sequence ID" value="GIY89232.1"/>
    <property type="molecule type" value="Genomic_DNA"/>
</dbReference>
<evidence type="ECO:0000256" key="4">
    <source>
        <dbReference type="ARBA" id="ARBA00022695"/>
    </source>
</evidence>
<dbReference type="AlphaFoldDB" id="A0AAV4X287"/>
<name>A0AAV4X287_CAEEX</name>
<sequence>MSYSKNPDELVDILKAWRKDHSFNHKCVKCNHILNFETAPYTCCCGQFYYNGRLTCYPVQSIAVRTCGYAFLLPQLKRMLQQATFEWDQDFLVIPDPIYWQVASTLVYEKVMKFVQGLPVTSRTEIVQPSSKSDLFYKQIQEAPLNYGSLNRRSCGKATLIRQIAFGKRCQLALRGLIVADGSLSANHIRIPHSIVTQFGLKNKYVMVVRMPTLGPANAIALQVLDDPKWTCPCFGFPLERTESLNADFDGDEINIYLVMNHQSQAECMSLLSAKAEMSDFVMGLKLAPSQDMLVAYHMFYDSIDFLPYKHRDLRRTFQVIYDLKGSAVTYECFEKMRQFYMDALENKTCFALTLEEMKRLLHYGQGSLKEFKTHVQKEPGCLKIQILSGAKGSFEHVYQMFGAVGYQNGYYVQNCFWNGLTAREAVAHAVTATEALSNSSNIWEPGYGYSKSVYNLQSLHVDYLGRLVDGTQVLEKDVLDVLHHTDVMS</sequence>
<evidence type="ECO:0000259" key="6">
    <source>
        <dbReference type="SMART" id="SM00663"/>
    </source>
</evidence>
<evidence type="ECO:0000256" key="5">
    <source>
        <dbReference type="ARBA" id="ARBA00023163"/>
    </source>
</evidence>
<keyword evidence="2 7" id="KW-0240">DNA-directed RNA polymerase</keyword>
<organism evidence="7 8">
    <name type="scientific">Caerostris extrusa</name>
    <name type="common">Bark spider</name>
    <name type="synonym">Caerostris bankana</name>
    <dbReference type="NCBI Taxonomy" id="172846"/>
    <lineage>
        <taxon>Eukaryota</taxon>
        <taxon>Metazoa</taxon>
        <taxon>Ecdysozoa</taxon>
        <taxon>Arthropoda</taxon>
        <taxon>Chelicerata</taxon>
        <taxon>Arachnida</taxon>
        <taxon>Araneae</taxon>
        <taxon>Araneomorphae</taxon>
        <taxon>Entelegynae</taxon>
        <taxon>Araneoidea</taxon>
        <taxon>Araneidae</taxon>
        <taxon>Caerostris</taxon>
    </lineage>
</organism>
<reference evidence="7 8" key="1">
    <citation type="submission" date="2021-06" db="EMBL/GenBank/DDBJ databases">
        <title>Caerostris extrusa draft genome.</title>
        <authorList>
            <person name="Kono N."/>
            <person name="Arakawa K."/>
        </authorList>
    </citation>
    <scope>NUCLEOTIDE SEQUENCE [LARGE SCALE GENOMIC DNA]</scope>
</reference>
<dbReference type="SUPFAM" id="SSF64484">
    <property type="entry name" value="beta and beta-prime subunits of DNA dependent RNA-polymerase"/>
    <property type="match status" value="1"/>
</dbReference>
<dbReference type="GO" id="GO:0003677">
    <property type="term" value="F:DNA binding"/>
    <property type="evidence" value="ECO:0007669"/>
    <property type="project" value="InterPro"/>
</dbReference>
<dbReference type="InterPro" id="IPR045867">
    <property type="entry name" value="DNA-dir_RpoC_beta_prime"/>
</dbReference>
<evidence type="ECO:0000256" key="3">
    <source>
        <dbReference type="ARBA" id="ARBA00022679"/>
    </source>
</evidence>
<accession>A0AAV4X287</accession>
<proteinExistence type="predicted"/>
<dbReference type="GO" id="GO:0000428">
    <property type="term" value="C:DNA-directed RNA polymerase complex"/>
    <property type="evidence" value="ECO:0007669"/>
    <property type="project" value="UniProtKB-KW"/>
</dbReference>
<dbReference type="Pfam" id="PF00623">
    <property type="entry name" value="RNA_pol_Rpb1_2"/>
    <property type="match status" value="1"/>
</dbReference>
<dbReference type="InterPro" id="IPR000722">
    <property type="entry name" value="RNA_pol_asu"/>
</dbReference>
<evidence type="ECO:0000313" key="8">
    <source>
        <dbReference type="Proteomes" id="UP001054945"/>
    </source>
</evidence>
<keyword evidence="4" id="KW-0548">Nucleotidyltransferase</keyword>
<protein>
    <recommendedName>
        <fullName evidence="1">DNA-directed RNA polymerase</fullName>
        <ecNumber evidence="1">2.7.7.6</ecNumber>
    </recommendedName>
</protein>
<dbReference type="GO" id="GO:0006351">
    <property type="term" value="P:DNA-templated transcription"/>
    <property type="evidence" value="ECO:0007669"/>
    <property type="project" value="InterPro"/>
</dbReference>
<gene>
    <name evidence="7" type="primary">AVEN_267635_1</name>
    <name evidence="7" type="ORF">CEXT_656671</name>
</gene>
<feature type="domain" description="RNA polymerase N-terminal" evidence="6">
    <location>
        <begin position="111"/>
        <end position="301"/>
    </location>
</feature>
<evidence type="ECO:0000313" key="7">
    <source>
        <dbReference type="EMBL" id="GIY89232.1"/>
    </source>
</evidence>
<dbReference type="GO" id="GO:0031981">
    <property type="term" value="C:nuclear lumen"/>
    <property type="evidence" value="ECO:0007669"/>
    <property type="project" value="UniProtKB-ARBA"/>
</dbReference>
<dbReference type="EC" id="2.7.7.6" evidence="1"/>
<keyword evidence="3" id="KW-0808">Transferase</keyword>
<evidence type="ECO:0000256" key="1">
    <source>
        <dbReference type="ARBA" id="ARBA00012418"/>
    </source>
</evidence>